<evidence type="ECO:0000313" key="2">
    <source>
        <dbReference type="EMBL" id="PLC40598.1"/>
    </source>
</evidence>
<feature type="region of interest" description="Disordered" evidence="1">
    <location>
        <begin position="1"/>
        <end position="23"/>
    </location>
</feature>
<dbReference type="EMBL" id="PKQE01000006">
    <property type="protein sequence ID" value="PLC40598.1"/>
    <property type="molecule type" value="Genomic_DNA"/>
</dbReference>
<protein>
    <submittedName>
        <fullName evidence="2">Nodulation protein NOLX</fullName>
    </submittedName>
</protein>
<dbReference type="AlphaFoldDB" id="A0A2N4TLM2"/>
<organism evidence="2 3">
    <name type="scientific">Ralstonia pickettii</name>
    <name type="common">Burkholderia pickettii</name>
    <dbReference type="NCBI Taxonomy" id="329"/>
    <lineage>
        <taxon>Bacteria</taxon>
        <taxon>Pseudomonadati</taxon>
        <taxon>Pseudomonadota</taxon>
        <taxon>Betaproteobacteria</taxon>
        <taxon>Burkholderiales</taxon>
        <taxon>Burkholderiaceae</taxon>
        <taxon>Ralstonia</taxon>
    </lineage>
</organism>
<dbReference type="Proteomes" id="UP000234456">
    <property type="component" value="Unassembled WGS sequence"/>
</dbReference>
<name>A0A2N4TLM2_RALPI</name>
<evidence type="ECO:0000313" key="3">
    <source>
        <dbReference type="Proteomes" id="UP000234456"/>
    </source>
</evidence>
<feature type="compositionally biased region" description="Polar residues" evidence="1">
    <location>
        <begin position="1"/>
        <end position="11"/>
    </location>
</feature>
<dbReference type="Pfam" id="PF05819">
    <property type="entry name" value="NolX"/>
    <property type="match status" value="1"/>
</dbReference>
<accession>A0A2N4TLM2</accession>
<dbReference type="InterPro" id="IPR008718">
    <property type="entry name" value="NolX"/>
</dbReference>
<reference evidence="2 3" key="1">
    <citation type="submission" date="2017-12" db="EMBL/GenBank/DDBJ databases">
        <title>Draft genome sequence of Ralstonia pickettii 52.</title>
        <authorList>
            <person name="Zheng B."/>
        </authorList>
    </citation>
    <scope>NUCLEOTIDE SEQUENCE [LARGE SCALE GENOMIC DNA]</scope>
    <source>
        <strain evidence="2 3">52</strain>
    </source>
</reference>
<evidence type="ECO:0000256" key="1">
    <source>
        <dbReference type="SAM" id="MobiDB-lite"/>
    </source>
</evidence>
<gene>
    <name evidence="2" type="ORF">C0Q88_22650</name>
</gene>
<proteinExistence type="predicted"/>
<feature type="region of interest" description="Disordered" evidence="1">
    <location>
        <begin position="38"/>
        <end position="61"/>
    </location>
</feature>
<feature type="compositionally biased region" description="Acidic residues" evidence="1">
    <location>
        <begin position="44"/>
        <end position="55"/>
    </location>
</feature>
<sequence length="600" mass="64585">MGTVTSVTSMDSSRDEQALNDETQQLLYQSISAKLAASLASENSNDDDDDDDDDDVTQKGDNQNALSQLSSAALQQSLRPQSTVTWNGGMLSQSEVQIVSVLDRHKDQCPIPWNGLENKINDPSTPPDLKAALQGLAQDQALFIAIGSQHHGHFRGKIKAHDLDAFTAKHSQVSEFNEQQAKSFEQNYIPSDGNSNGRPSAMSQSDALRELYKYSDNLTKKLGKNEFQQIVDGDAKTGKTPPQVIAAAQYFLDHQDAWNQLTGRSEVKKADFLQAASSSISLTQSELTTLKTMNGDQTAFFGDGNLTRDKLAGMTNNMQLDSNVRQAATHLLQDPVLFSLLNNAITGYKTHHGFFDFGGGHTVDSGKIAGRDFRKFYGNLSLANQTVQKPQTHVPKTHADKNAVACMLMGTADQPDIKSPKHNGGFLMHAVDTALKVESKLTHWASMAVGALSFIPGVGEIADAVSTALEAESQSCNILNAIVNGDNLKRALEEAGLNLAAAAIGNIGGPEARLAMKEGISKIIAEKAINAGINLSVSEAQNYAENYLAGLKNRLEAVSPQSPSVPAESDSIGEDYFVPNTFGPETPLQPKNQADEDNVV</sequence>
<dbReference type="OrthoDB" id="9801929at2"/>
<feature type="region of interest" description="Disordered" evidence="1">
    <location>
        <begin position="560"/>
        <end position="600"/>
    </location>
</feature>
<comment type="caution">
    <text evidence="2">The sequence shown here is derived from an EMBL/GenBank/DDBJ whole genome shotgun (WGS) entry which is preliminary data.</text>
</comment>